<keyword evidence="2" id="KW-0862">Zinc</keyword>
<dbReference type="Gene3D" id="3.30.40.10">
    <property type="entry name" value="Zinc/RING finger domain, C3HC4 (zinc finger)"/>
    <property type="match status" value="1"/>
</dbReference>
<dbReference type="InterPro" id="IPR001841">
    <property type="entry name" value="Znf_RING"/>
</dbReference>
<evidence type="ECO:0000256" key="1">
    <source>
        <dbReference type="ARBA" id="ARBA00022771"/>
    </source>
</evidence>
<accession>A0A6J8CXW1</accession>
<dbReference type="InterPro" id="IPR008598">
    <property type="entry name" value="Di19_Zn-bd"/>
</dbReference>
<organism evidence="6 7">
    <name type="scientific">Mytilus coruscus</name>
    <name type="common">Sea mussel</name>
    <dbReference type="NCBI Taxonomy" id="42192"/>
    <lineage>
        <taxon>Eukaryota</taxon>
        <taxon>Metazoa</taxon>
        <taxon>Spiralia</taxon>
        <taxon>Lophotrochozoa</taxon>
        <taxon>Mollusca</taxon>
        <taxon>Bivalvia</taxon>
        <taxon>Autobranchia</taxon>
        <taxon>Pteriomorphia</taxon>
        <taxon>Mytilida</taxon>
        <taxon>Mytiloidea</taxon>
        <taxon>Mytilidae</taxon>
        <taxon>Mytilinae</taxon>
        <taxon>Mytilus</taxon>
    </lineage>
</organism>
<dbReference type="PROSITE" id="PS50157">
    <property type="entry name" value="ZINC_FINGER_C2H2_2"/>
    <property type="match status" value="1"/>
</dbReference>
<dbReference type="PROSITE" id="PS50089">
    <property type="entry name" value="ZF_RING_2"/>
    <property type="match status" value="1"/>
</dbReference>
<dbReference type="InterPro" id="IPR013083">
    <property type="entry name" value="Znf_RING/FYVE/PHD"/>
</dbReference>
<feature type="domain" description="RING-type" evidence="4">
    <location>
        <begin position="25"/>
        <end position="66"/>
    </location>
</feature>
<proteinExistence type="predicted"/>
<evidence type="ECO:0000256" key="2">
    <source>
        <dbReference type="ARBA" id="ARBA00022833"/>
    </source>
</evidence>
<dbReference type="PROSITE" id="PS50330">
    <property type="entry name" value="UIM"/>
    <property type="match status" value="1"/>
</dbReference>
<dbReference type="SMART" id="SM00184">
    <property type="entry name" value="RING"/>
    <property type="match status" value="1"/>
</dbReference>
<protein>
    <submittedName>
        <fullName evidence="6">RNF166</fullName>
    </submittedName>
</protein>
<evidence type="ECO:0000259" key="5">
    <source>
        <dbReference type="PROSITE" id="PS50157"/>
    </source>
</evidence>
<evidence type="ECO:0000259" key="4">
    <source>
        <dbReference type="PROSITE" id="PS50089"/>
    </source>
</evidence>
<sequence>MATGTRSRKRKRMQSPDDDLTMYKCPICLEIFADPVQISCGNNHTYCLQCVQSYQEIPTPQCPQCRQNFNPYQLQLNRNMIESMQKIAPCKWCHKQMPIIQHKAHISVCDMVDTSLPKFRPVKETSQPIPKDLPNRSTFSCPFCGEANLDTNGMVKHCNEKHTNESSDVVCPICASMPWGDTSQRSVDFMQHLNLRHKFSYDTYADFSLDDDQMLERALQASLQDV</sequence>
<name>A0A6J8CXW1_MYTCO</name>
<evidence type="ECO:0000313" key="6">
    <source>
        <dbReference type="EMBL" id="CAC5400396.1"/>
    </source>
</evidence>
<keyword evidence="7" id="KW-1185">Reference proteome</keyword>
<reference evidence="6 7" key="1">
    <citation type="submission" date="2020-06" db="EMBL/GenBank/DDBJ databases">
        <authorList>
            <person name="Li R."/>
            <person name="Bekaert M."/>
        </authorList>
    </citation>
    <scope>NUCLEOTIDE SEQUENCE [LARGE SCALE GENOMIC DNA]</scope>
    <source>
        <strain evidence="7">wild</strain>
    </source>
</reference>
<dbReference type="GO" id="GO:0006511">
    <property type="term" value="P:ubiquitin-dependent protein catabolic process"/>
    <property type="evidence" value="ECO:0007669"/>
    <property type="project" value="TreeGrafter"/>
</dbReference>
<dbReference type="Pfam" id="PF15227">
    <property type="entry name" value="zf-C3HC4_4"/>
    <property type="match status" value="1"/>
</dbReference>
<keyword evidence="1 3" id="KW-0863">Zinc-finger</keyword>
<dbReference type="InterPro" id="IPR003903">
    <property type="entry name" value="UIM_dom"/>
</dbReference>
<gene>
    <name evidence="6" type="ORF">MCOR_34577</name>
</gene>
<dbReference type="EMBL" id="CACVKT020006198">
    <property type="protein sequence ID" value="CAC5400396.1"/>
    <property type="molecule type" value="Genomic_DNA"/>
</dbReference>
<dbReference type="PANTHER" id="PTHR46016:SF1">
    <property type="entry name" value="RING-TYPE DOMAIN-CONTAINING PROTEIN"/>
    <property type="match status" value="1"/>
</dbReference>
<dbReference type="GO" id="GO:0061630">
    <property type="term" value="F:ubiquitin protein ligase activity"/>
    <property type="evidence" value="ECO:0007669"/>
    <property type="project" value="TreeGrafter"/>
</dbReference>
<evidence type="ECO:0000313" key="7">
    <source>
        <dbReference type="Proteomes" id="UP000507470"/>
    </source>
</evidence>
<dbReference type="OrthoDB" id="6270329at2759"/>
<feature type="domain" description="C2H2-type" evidence="5">
    <location>
        <begin position="139"/>
        <end position="167"/>
    </location>
</feature>
<dbReference type="PANTHER" id="PTHR46016">
    <property type="entry name" value="ZINC FINGER, RING/FYVE/PHD-TYPE"/>
    <property type="match status" value="1"/>
</dbReference>
<dbReference type="InterPro" id="IPR051438">
    <property type="entry name" value="RNF_E3_ubiq-protein_ligase"/>
</dbReference>
<dbReference type="GO" id="GO:0008270">
    <property type="term" value="F:zinc ion binding"/>
    <property type="evidence" value="ECO:0007669"/>
    <property type="project" value="UniProtKB-KW"/>
</dbReference>
<dbReference type="Pfam" id="PF05605">
    <property type="entry name" value="zf-Di19"/>
    <property type="match status" value="1"/>
</dbReference>
<dbReference type="InterPro" id="IPR013087">
    <property type="entry name" value="Znf_C2H2_type"/>
</dbReference>
<dbReference type="Proteomes" id="UP000507470">
    <property type="component" value="Unassembled WGS sequence"/>
</dbReference>
<dbReference type="AlphaFoldDB" id="A0A6J8CXW1"/>
<evidence type="ECO:0000256" key="3">
    <source>
        <dbReference type="PROSITE-ProRule" id="PRU00042"/>
    </source>
</evidence>
<dbReference type="SUPFAM" id="SSF57850">
    <property type="entry name" value="RING/U-box"/>
    <property type="match status" value="1"/>
</dbReference>
<dbReference type="GO" id="GO:0000209">
    <property type="term" value="P:protein polyubiquitination"/>
    <property type="evidence" value="ECO:0007669"/>
    <property type="project" value="TreeGrafter"/>
</dbReference>
<keyword evidence="1 3" id="KW-0479">Metal-binding</keyword>